<reference evidence="11" key="1">
    <citation type="submission" date="2025-08" db="UniProtKB">
        <authorList>
            <consortium name="RefSeq"/>
        </authorList>
    </citation>
    <scope>IDENTIFICATION</scope>
</reference>
<dbReference type="PANTHER" id="PTHR16515:SF66">
    <property type="entry name" value="C2H2-TYPE DOMAIN-CONTAINING PROTEIN"/>
    <property type="match status" value="1"/>
</dbReference>
<dbReference type="RefSeq" id="XP_015281205.1">
    <property type="nucleotide sequence ID" value="XM_015425719.1"/>
</dbReference>
<dbReference type="InterPro" id="IPR036236">
    <property type="entry name" value="Znf_C2H2_sf"/>
</dbReference>
<feature type="domain" description="C2H2-type" evidence="8">
    <location>
        <begin position="435"/>
        <end position="462"/>
    </location>
</feature>
<feature type="domain" description="C2H2-type" evidence="8">
    <location>
        <begin position="407"/>
        <end position="434"/>
    </location>
</feature>
<feature type="domain" description="C2H2-type" evidence="8">
    <location>
        <begin position="547"/>
        <end position="574"/>
    </location>
</feature>
<keyword evidence="10" id="KW-1185">Reference proteome</keyword>
<sequence length="631" mass="71866">METLSVEVNMSVEEGTVMATRLETAPNFKLWADLEGTKPPHNLHVGNIGELPTAAAPHQIKCEPEEGLQERWEAQWQEFLKTLQAPDSGWRNPRVADKPTPWEDAKAFLASFEQVALACRWPRDKWVTLLLPALSGEAEQAFGSLSVQEREDYGKVKAAILRREAIARERQRQDFRQFRYREAEGPRTAYGRLREFCHQWLNIERRTKEEILELLVLEQFLAVLPQDMQNWVRECSPDTCLQAVALAEDFLVRQMDVTRLKEQVPPPNIWAQHLCRDAKQEQAEEAASLGDEQTCEDRFRQDDPERRESRLIWLGGSQVSPYHGGSEVERKKEGLVDKAEGKCDQTGSRTCQDIHLSGRSFRWSSDLQVHECTRSGGAYKCTKYGKIFGQKGGLTRNERTHLGEKPFKCSLCPKSFTSSSSLVVHERIHKGKKPYKCSACEKSFGRKGTLIIHEKLHATGKLYKCFGCPKSFASCSNLVAHERIHRGEKPYKCSKCGKGFSQKGTLTTHEKIHFGEEPFKCLECGKNFCRATKLRDHQRIHTGEKPYQCSTCQKSFTDGSNLSRHERVHTGEKQFICSECGKSFNQKGNLLIHERIHTGEKPFKCSACGKSFSQKGNLAKHEKTHTGRETL</sequence>
<gene>
    <name evidence="11" type="primary">LOC107122607</name>
</gene>
<feature type="domain" description="C2H2-type" evidence="8">
    <location>
        <begin position="463"/>
        <end position="490"/>
    </location>
</feature>
<evidence type="ECO:0000256" key="4">
    <source>
        <dbReference type="ARBA" id="ARBA00022771"/>
    </source>
</evidence>
<dbReference type="InterPro" id="IPR003309">
    <property type="entry name" value="SCAN_dom"/>
</dbReference>
<evidence type="ECO:0000256" key="6">
    <source>
        <dbReference type="ARBA" id="ARBA00023242"/>
    </source>
</evidence>
<dbReference type="PANTHER" id="PTHR16515">
    <property type="entry name" value="PR DOMAIN ZINC FINGER PROTEIN"/>
    <property type="match status" value="1"/>
</dbReference>
<dbReference type="PROSITE" id="PS00028">
    <property type="entry name" value="ZINC_FINGER_C2H2_1"/>
    <property type="match status" value="8"/>
</dbReference>
<evidence type="ECO:0000259" key="9">
    <source>
        <dbReference type="PROSITE" id="PS50804"/>
    </source>
</evidence>
<evidence type="ECO:0000313" key="10">
    <source>
        <dbReference type="Proteomes" id="UP000694871"/>
    </source>
</evidence>
<keyword evidence="4 7" id="KW-0863">Zinc-finger</keyword>
<evidence type="ECO:0000256" key="7">
    <source>
        <dbReference type="PROSITE-ProRule" id="PRU00042"/>
    </source>
</evidence>
<feature type="domain" description="C2H2-type" evidence="8">
    <location>
        <begin position="491"/>
        <end position="518"/>
    </location>
</feature>
<dbReference type="SUPFAM" id="SSF47353">
    <property type="entry name" value="Retrovirus capsid dimerization domain-like"/>
    <property type="match status" value="1"/>
</dbReference>
<dbReference type="InterPro" id="IPR038269">
    <property type="entry name" value="SCAN_sf"/>
</dbReference>
<dbReference type="Pfam" id="PF00096">
    <property type="entry name" value="zf-C2H2"/>
    <property type="match status" value="8"/>
</dbReference>
<evidence type="ECO:0000256" key="2">
    <source>
        <dbReference type="ARBA" id="ARBA00022723"/>
    </source>
</evidence>
<dbReference type="InterPro" id="IPR050331">
    <property type="entry name" value="Zinc_finger"/>
</dbReference>
<dbReference type="Gene3D" id="3.30.160.60">
    <property type="entry name" value="Classic Zinc Finger"/>
    <property type="match status" value="9"/>
</dbReference>
<protein>
    <submittedName>
        <fullName evidence="11">Zinc finger protein 397-like</fullName>
    </submittedName>
</protein>
<feature type="domain" description="SCAN box" evidence="9">
    <location>
        <begin position="172"/>
        <end position="250"/>
    </location>
</feature>
<organism evidence="10 11">
    <name type="scientific">Gekko japonicus</name>
    <name type="common">Schlegel's Japanese gecko</name>
    <dbReference type="NCBI Taxonomy" id="146911"/>
    <lineage>
        <taxon>Eukaryota</taxon>
        <taxon>Metazoa</taxon>
        <taxon>Chordata</taxon>
        <taxon>Craniata</taxon>
        <taxon>Vertebrata</taxon>
        <taxon>Euteleostomi</taxon>
        <taxon>Lepidosauria</taxon>
        <taxon>Squamata</taxon>
        <taxon>Bifurcata</taxon>
        <taxon>Gekkota</taxon>
        <taxon>Gekkonidae</taxon>
        <taxon>Gekkoninae</taxon>
        <taxon>Gekko</taxon>
    </lineage>
</organism>
<evidence type="ECO:0000256" key="3">
    <source>
        <dbReference type="ARBA" id="ARBA00022737"/>
    </source>
</evidence>
<keyword evidence="5" id="KW-0862">Zinc</keyword>
<dbReference type="Gene3D" id="1.10.4020.10">
    <property type="entry name" value="DNA breaking-rejoining enzymes"/>
    <property type="match status" value="1"/>
</dbReference>
<keyword evidence="2" id="KW-0479">Metal-binding</keyword>
<dbReference type="GeneID" id="107122607"/>
<dbReference type="SUPFAM" id="SSF57667">
    <property type="entry name" value="beta-beta-alpha zinc fingers"/>
    <property type="match status" value="5"/>
</dbReference>
<comment type="subcellular location">
    <subcellularLocation>
        <location evidence="1">Nucleus</location>
    </subcellularLocation>
</comment>
<dbReference type="InterPro" id="IPR013087">
    <property type="entry name" value="Znf_C2H2_type"/>
</dbReference>
<evidence type="ECO:0000313" key="11">
    <source>
        <dbReference type="RefSeq" id="XP_015281205.1"/>
    </source>
</evidence>
<feature type="domain" description="C2H2-type" evidence="8">
    <location>
        <begin position="379"/>
        <end position="406"/>
    </location>
</feature>
<evidence type="ECO:0000256" key="1">
    <source>
        <dbReference type="ARBA" id="ARBA00004123"/>
    </source>
</evidence>
<evidence type="ECO:0000256" key="5">
    <source>
        <dbReference type="ARBA" id="ARBA00022833"/>
    </source>
</evidence>
<keyword evidence="6" id="KW-0539">Nucleus</keyword>
<feature type="domain" description="C2H2-type" evidence="8">
    <location>
        <begin position="603"/>
        <end position="630"/>
    </location>
</feature>
<dbReference type="PROSITE" id="PS50157">
    <property type="entry name" value="ZINC_FINGER_C2H2_2"/>
    <property type="match status" value="9"/>
</dbReference>
<dbReference type="PROSITE" id="PS50804">
    <property type="entry name" value="SCAN_BOX"/>
    <property type="match status" value="1"/>
</dbReference>
<feature type="domain" description="C2H2-type" evidence="8">
    <location>
        <begin position="519"/>
        <end position="546"/>
    </location>
</feature>
<keyword evidence="3" id="KW-0677">Repeat</keyword>
<dbReference type="Proteomes" id="UP000694871">
    <property type="component" value="Unplaced"/>
</dbReference>
<proteinExistence type="predicted"/>
<feature type="domain" description="C2H2-type" evidence="8">
    <location>
        <begin position="575"/>
        <end position="602"/>
    </location>
</feature>
<dbReference type="SMART" id="SM00355">
    <property type="entry name" value="ZnF_C2H2"/>
    <property type="match status" value="8"/>
</dbReference>
<name>A0ABM1L5G8_GEKJA</name>
<evidence type="ECO:0000259" key="8">
    <source>
        <dbReference type="PROSITE" id="PS50157"/>
    </source>
</evidence>
<accession>A0ABM1L5G8</accession>
<dbReference type="Pfam" id="PF02023">
    <property type="entry name" value="SCAN"/>
    <property type="match status" value="1"/>
</dbReference>
<dbReference type="SMART" id="SM00431">
    <property type="entry name" value="SCAN"/>
    <property type="match status" value="1"/>
</dbReference>